<dbReference type="Proteomes" id="UP000191612">
    <property type="component" value="Unassembled WGS sequence"/>
</dbReference>
<accession>A0A1V6QMI8</accession>
<name>A0A1V6QMI8_9EURO</name>
<dbReference type="Gene3D" id="3.40.50.1820">
    <property type="entry name" value="alpha/beta hydrolase"/>
    <property type="match status" value="1"/>
</dbReference>
<dbReference type="GO" id="GO:0072330">
    <property type="term" value="P:monocarboxylic acid biosynthetic process"/>
    <property type="evidence" value="ECO:0007669"/>
    <property type="project" value="UniProtKB-ARBA"/>
</dbReference>
<dbReference type="InterPro" id="IPR029058">
    <property type="entry name" value="AB_hydrolase_fold"/>
</dbReference>
<comment type="caution">
    <text evidence="1">The sequence shown here is derived from an EMBL/GenBank/DDBJ whole genome shotgun (WGS) entry which is preliminary data.</text>
</comment>
<gene>
    <name evidence="1" type="ORF">PENSOL_c060G05611</name>
</gene>
<keyword evidence="2" id="KW-1185">Reference proteome</keyword>
<dbReference type="GO" id="GO:0017000">
    <property type="term" value="P:antibiotic biosynthetic process"/>
    <property type="evidence" value="ECO:0007669"/>
    <property type="project" value="UniProtKB-ARBA"/>
</dbReference>
<protein>
    <submittedName>
        <fullName evidence="1">Uncharacterized protein</fullName>
    </submittedName>
</protein>
<proteinExistence type="predicted"/>
<organism evidence="1 2">
    <name type="scientific">Penicillium solitum</name>
    <dbReference type="NCBI Taxonomy" id="60172"/>
    <lineage>
        <taxon>Eukaryota</taxon>
        <taxon>Fungi</taxon>
        <taxon>Dikarya</taxon>
        <taxon>Ascomycota</taxon>
        <taxon>Pezizomycotina</taxon>
        <taxon>Eurotiomycetes</taxon>
        <taxon>Eurotiomycetidae</taxon>
        <taxon>Eurotiales</taxon>
        <taxon>Aspergillaceae</taxon>
        <taxon>Penicillium</taxon>
    </lineage>
</organism>
<reference evidence="2" key="1">
    <citation type="journal article" date="2017" name="Nat. Microbiol.">
        <title>Global analysis of biosynthetic gene clusters reveals vast potential of secondary metabolite production in Penicillium species.</title>
        <authorList>
            <person name="Nielsen J.C."/>
            <person name="Grijseels S."/>
            <person name="Prigent S."/>
            <person name="Ji B."/>
            <person name="Dainat J."/>
            <person name="Nielsen K.F."/>
            <person name="Frisvad J.C."/>
            <person name="Workman M."/>
            <person name="Nielsen J."/>
        </authorList>
    </citation>
    <scope>NUCLEOTIDE SEQUENCE [LARGE SCALE GENOMIC DNA]</scope>
    <source>
        <strain evidence="2">IBT 29525</strain>
    </source>
</reference>
<sequence>MSVRPRQAHDYYLGRRPQHPRAENKMLFLSFPKVPKSDTFHLAGLFLTSPALLFAGENAGSLWHTEKLDKILDGKAVKVILTKGTHMDLYDKEEFVEPAAKNVVEFAIELVVISACI</sequence>
<dbReference type="AlphaFoldDB" id="A0A1V6QMI8"/>
<dbReference type="STRING" id="60172.A0A1V6QMI8"/>
<evidence type="ECO:0000313" key="2">
    <source>
        <dbReference type="Proteomes" id="UP000191612"/>
    </source>
</evidence>
<dbReference type="Gene3D" id="1.10.10.800">
    <property type="match status" value="1"/>
</dbReference>
<dbReference type="EMBL" id="MDYO01000060">
    <property type="protein sequence ID" value="OQD90197.1"/>
    <property type="molecule type" value="Genomic_DNA"/>
</dbReference>
<evidence type="ECO:0000313" key="1">
    <source>
        <dbReference type="EMBL" id="OQD90197.1"/>
    </source>
</evidence>